<evidence type="ECO:0000313" key="4">
    <source>
        <dbReference type="Ensembl" id="ENSHHUP00000010604.1"/>
    </source>
</evidence>
<feature type="domain" description="PX" evidence="3">
    <location>
        <begin position="1"/>
        <end position="100"/>
    </location>
</feature>
<proteinExistence type="inferred from homology"/>
<dbReference type="GeneTree" id="ENSGT00940000158994"/>
<dbReference type="InterPro" id="IPR001683">
    <property type="entry name" value="PX_dom"/>
</dbReference>
<dbReference type="GO" id="GO:0061709">
    <property type="term" value="P:reticulophagy"/>
    <property type="evidence" value="ECO:0007669"/>
    <property type="project" value="TreeGrafter"/>
</dbReference>
<dbReference type="PANTHER" id="PTHR45949">
    <property type="entry name" value="SORTING NEXIN-4"/>
    <property type="match status" value="1"/>
</dbReference>
<dbReference type="InterPro" id="IPR036871">
    <property type="entry name" value="PX_dom_sf"/>
</dbReference>
<keyword evidence="2" id="KW-0813">Transport</keyword>
<dbReference type="SUPFAM" id="SSF64268">
    <property type="entry name" value="PX domain"/>
    <property type="match status" value="1"/>
</dbReference>
<sequence>MSLSLSLQTTRVEFDLPEYSVRRRYQDFDWLRTKLEDSQPTHLIPPLPEKFVMKGVVDRFSEEFVETRRKALDKFLKRVADHPVLSFNEHFNAFLSAKVC</sequence>
<dbReference type="PROSITE" id="PS50195">
    <property type="entry name" value="PX"/>
    <property type="match status" value="1"/>
</dbReference>
<dbReference type="GO" id="GO:0035091">
    <property type="term" value="F:phosphatidylinositol binding"/>
    <property type="evidence" value="ECO:0007669"/>
    <property type="project" value="InterPro"/>
</dbReference>
<reference evidence="4" key="2">
    <citation type="submission" date="2025-08" db="UniProtKB">
        <authorList>
            <consortium name="Ensembl"/>
        </authorList>
    </citation>
    <scope>IDENTIFICATION</scope>
</reference>
<reference evidence="4" key="3">
    <citation type="submission" date="2025-09" db="UniProtKB">
        <authorList>
            <consortium name="Ensembl"/>
        </authorList>
    </citation>
    <scope>IDENTIFICATION</scope>
</reference>
<keyword evidence="5" id="KW-1185">Reference proteome</keyword>
<dbReference type="SMART" id="SM00312">
    <property type="entry name" value="PX"/>
    <property type="match status" value="1"/>
</dbReference>
<dbReference type="Pfam" id="PF00787">
    <property type="entry name" value="PX"/>
    <property type="match status" value="1"/>
</dbReference>
<dbReference type="GO" id="GO:0000422">
    <property type="term" value="P:autophagy of mitochondrion"/>
    <property type="evidence" value="ECO:0007669"/>
    <property type="project" value="TreeGrafter"/>
</dbReference>
<reference evidence="5" key="1">
    <citation type="submission" date="2018-06" db="EMBL/GenBank/DDBJ databases">
        <title>Genome assembly of Danube salmon.</title>
        <authorList>
            <person name="Macqueen D.J."/>
            <person name="Gundappa M.K."/>
        </authorList>
    </citation>
    <scope>NUCLEOTIDE SEQUENCE [LARGE SCALE GENOMIC DNA]</scope>
</reference>
<comment type="similarity">
    <text evidence="1">Belongs to the sorting nexin family.</text>
</comment>
<dbReference type="GO" id="GO:0000407">
    <property type="term" value="C:phagophore assembly site"/>
    <property type="evidence" value="ECO:0007669"/>
    <property type="project" value="TreeGrafter"/>
</dbReference>
<dbReference type="GO" id="GO:0005769">
    <property type="term" value="C:early endosome"/>
    <property type="evidence" value="ECO:0007669"/>
    <property type="project" value="TreeGrafter"/>
</dbReference>
<evidence type="ECO:0000313" key="5">
    <source>
        <dbReference type="Proteomes" id="UP000314982"/>
    </source>
</evidence>
<dbReference type="PANTHER" id="PTHR45949:SF1">
    <property type="entry name" value="SORTING NEXIN-30"/>
    <property type="match status" value="1"/>
</dbReference>
<evidence type="ECO:0000256" key="1">
    <source>
        <dbReference type="ARBA" id="ARBA00010883"/>
    </source>
</evidence>
<organism evidence="4 5">
    <name type="scientific">Hucho hucho</name>
    <name type="common">huchen</name>
    <dbReference type="NCBI Taxonomy" id="62062"/>
    <lineage>
        <taxon>Eukaryota</taxon>
        <taxon>Metazoa</taxon>
        <taxon>Chordata</taxon>
        <taxon>Craniata</taxon>
        <taxon>Vertebrata</taxon>
        <taxon>Euteleostomi</taxon>
        <taxon>Actinopterygii</taxon>
        <taxon>Neopterygii</taxon>
        <taxon>Teleostei</taxon>
        <taxon>Protacanthopterygii</taxon>
        <taxon>Salmoniformes</taxon>
        <taxon>Salmonidae</taxon>
        <taxon>Salmoninae</taxon>
        <taxon>Hucho</taxon>
    </lineage>
</organism>
<dbReference type="GO" id="GO:0032456">
    <property type="term" value="P:endocytic recycling"/>
    <property type="evidence" value="ECO:0007669"/>
    <property type="project" value="TreeGrafter"/>
</dbReference>
<dbReference type="STRING" id="62062.ENSHHUP00000010604"/>
<dbReference type="GO" id="GO:0015031">
    <property type="term" value="P:protein transport"/>
    <property type="evidence" value="ECO:0007669"/>
    <property type="project" value="TreeGrafter"/>
</dbReference>
<evidence type="ECO:0000259" key="3">
    <source>
        <dbReference type="PROSITE" id="PS50195"/>
    </source>
</evidence>
<name>A0A4W5KF11_9TELE</name>
<dbReference type="Ensembl" id="ENSHHUT00000010941.1">
    <property type="protein sequence ID" value="ENSHHUP00000010604.1"/>
    <property type="gene ID" value="ENSHHUG00000006484.1"/>
</dbReference>
<dbReference type="AlphaFoldDB" id="A0A4W5KF11"/>
<dbReference type="Gene3D" id="3.30.1520.10">
    <property type="entry name" value="Phox-like domain"/>
    <property type="match status" value="1"/>
</dbReference>
<dbReference type="Proteomes" id="UP000314982">
    <property type="component" value="Unassembled WGS sequence"/>
</dbReference>
<evidence type="ECO:0000256" key="2">
    <source>
        <dbReference type="ARBA" id="ARBA00022448"/>
    </source>
</evidence>
<protein>
    <recommendedName>
        <fullName evidence="3">PX domain-containing protein</fullName>
    </recommendedName>
</protein>
<accession>A0A4W5KF11</accession>
<dbReference type="GO" id="GO:0034727">
    <property type="term" value="P:piecemeal microautophagy of the nucleus"/>
    <property type="evidence" value="ECO:0007669"/>
    <property type="project" value="TreeGrafter"/>
</dbReference>